<dbReference type="AlphaFoldDB" id="J0MY37"/>
<keyword evidence="3" id="KW-1185">Reference proteome</keyword>
<accession>J0MY37</accession>
<dbReference type="PATRIC" id="fig|1125718.3.peg.2310"/>
<dbReference type="eggNOG" id="COG0791">
    <property type="taxonomic scope" value="Bacteria"/>
</dbReference>
<name>J0MY37_9ACTO</name>
<evidence type="ECO:0000313" key="2">
    <source>
        <dbReference type="EMBL" id="EJF39314.1"/>
    </source>
</evidence>
<gene>
    <name evidence="2" type="ORF">HMPREF1318_2687</name>
</gene>
<dbReference type="Proteomes" id="UP000002941">
    <property type="component" value="Unassembled WGS sequence"/>
</dbReference>
<evidence type="ECO:0008006" key="4">
    <source>
        <dbReference type="Google" id="ProtNLM"/>
    </source>
</evidence>
<reference evidence="2 3" key="1">
    <citation type="submission" date="2012-05" db="EMBL/GenBank/DDBJ databases">
        <authorList>
            <person name="Harkins D.M."/>
            <person name="Madupu R."/>
            <person name="Durkin A.S."/>
            <person name="Torralba M."/>
            <person name="Methe B."/>
            <person name="Sutton G.G."/>
            <person name="Nelson K.E."/>
        </authorList>
    </citation>
    <scope>NUCLEOTIDE SEQUENCE [LARGE SCALE GENOMIC DNA]</scope>
    <source>
        <strain evidence="2 3">F0489</strain>
    </source>
</reference>
<comment type="caution">
    <text evidence="2">The sequence shown here is derived from an EMBL/GenBank/DDBJ whole genome shotgun (WGS) entry which is preliminary data.</text>
</comment>
<organism evidence="2 3">
    <name type="scientific">Actinomyces massiliensis F0489</name>
    <dbReference type="NCBI Taxonomy" id="1125718"/>
    <lineage>
        <taxon>Bacteria</taxon>
        <taxon>Bacillati</taxon>
        <taxon>Actinomycetota</taxon>
        <taxon>Actinomycetes</taxon>
        <taxon>Actinomycetales</taxon>
        <taxon>Actinomycetaceae</taxon>
        <taxon>Actinomyces</taxon>
    </lineage>
</organism>
<feature type="region of interest" description="Disordered" evidence="1">
    <location>
        <begin position="270"/>
        <end position="340"/>
    </location>
</feature>
<sequence>MITVAVGLLADRLIGSAPTQSAAPATTHTEPAPVSTDMTGFDAAHIIDDDVFYDSTTMTTKEVAAFIERVNKGCQDGLDGTHCLAEATFDTQDRETTTACPGGYSGAVAESAAQIISKVATSCDVNPQVLLVLIQKEQGLLTASGESLTAGDYEAAAGYACPDGAQCDSEYAGFFHQIYGAAMQFQMYRLNPETYDVIAGVPLQLAYSSDSACGSAEITVANQATAGLYDYTPYQPNAAAYTGGDDCTSWGNWNFYGYFRSFFGDPAPSDAGAAGAVATDSPGAADTPGAAGASGAPGAADSPDSPDSPDTAGTSGAADAPDVATPDAADAADAAETADG</sequence>
<evidence type="ECO:0000313" key="3">
    <source>
        <dbReference type="Proteomes" id="UP000002941"/>
    </source>
</evidence>
<proteinExistence type="predicted"/>
<evidence type="ECO:0000256" key="1">
    <source>
        <dbReference type="SAM" id="MobiDB-lite"/>
    </source>
</evidence>
<protein>
    <recommendedName>
        <fullName evidence="4">Hemagglutinin</fullName>
    </recommendedName>
</protein>
<dbReference type="EMBL" id="AKFT01000178">
    <property type="protein sequence ID" value="EJF39314.1"/>
    <property type="molecule type" value="Genomic_DNA"/>
</dbReference>